<accession>A0A6J4TM98</accession>
<dbReference type="EMBL" id="CADCVT010000370">
    <property type="protein sequence ID" value="CAA9527224.1"/>
    <property type="molecule type" value="Genomic_DNA"/>
</dbReference>
<gene>
    <name evidence="2" type="ORF">AVDCRST_MAG85-3341</name>
</gene>
<evidence type="ECO:0000313" key="2">
    <source>
        <dbReference type="EMBL" id="CAA9527224.1"/>
    </source>
</evidence>
<organism evidence="2">
    <name type="scientific">uncultured Solirubrobacteraceae bacterium</name>
    <dbReference type="NCBI Taxonomy" id="1162706"/>
    <lineage>
        <taxon>Bacteria</taxon>
        <taxon>Bacillati</taxon>
        <taxon>Actinomycetota</taxon>
        <taxon>Thermoleophilia</taxon>
        <taxon>Solirubrobacterales</taxon>
        <taxon>Solirubrobacteraceae</taxon>
        <taxon>environmental samples</taxon>
    </lineage>
</organism>
<feature type="non-terminal residue" evidence="2">
    <location>
        <position position="73"/>
    </location>
</feature>
<feature type="non-terminal residue" evidence="2">
    <location>
        <position position="1"/>
    </location>
</feature>
<protein>
    <submittedName>
        <fullName evidence="2">Uncharacterized protein</fullName>
    </submittedName>
</protein>
<reference evidence="2" key="1">
    <citation type="submission" date="2020-02" db="EMBL/GenBank/DDBJ databases">
        <authorList>
            <person name="Meier V. D."/>
        </authorList>
    </citation>
    <scope>NUCLEOTIDE SEQUENCE</scope>
    <source>
        <strain evidence="2">AVDCRST_MAG85</strain>
    </source>
</reference>
<evidence type="ECO:0000256" key="1">
    <source>
        <dbReference type="SAM" id="MobiDB-lite"/>
    </source>
</evidence>
<sequence length="73" mass="8052">ALPRALRPRRNRRRRGGTVARRAARRPVRRLHRGDDRGGDLPRLPRRGLRSVRGGGPGAGRHAPPPRCAASVL</sequence>
<feature type="compositionally biased region" description="Basic residues" evidence="1">
    <location>
        <begin position="1"/>
        <end position="32"/>
    </location>
</feature>
<dbReference type="AlphaFoldDB" id="A0A6J4TM98"/>
<proteinExistence type="predicted"/>
<feature type="region of interest" description="Disordered" evidence="1">
    <location>
        <begin position="1"/>
        <end position="73"/>
    </location>
</feature>
<name>A0A6J4TM98_9ACTN</name>